<evidence type="ECO:0000313" key="4">
    <source>
        <dbReference type="Proteomes" id="UP001153555"/>
    </source>
</evidence>
<keyword evidence="4" id="KW-1185">Reference proteome</keyword>
<dbReference type="Pfam" id="PF01535">
    <property type="entry name" value="PPR"/>
    <property type="match status" value="5"/>
</dbReference>
<feature type="repeat" description="PPR" evidence="2">
    <location>
        <begin position="93"/>
        <end position="127"/>
    </location>
</feature>
<dbReference type="Proteomes" id="UP001153555">
    <property type="component" value="Unassembled WGS sequence"/>
</dbReference>
<name>A0A9N7RSQ6_STRHE</name>
<dbReference type="GO" id="GO:0009451">
    <property type="term" value="P:RNA modification"/>
    <property type="evidence" value="ECO:0007669"/>
    <property type="project" value="InterPro"/>
</dbReference>
<dbReference type="Pfam" id="PF20431">
    <property type="entry name" value="E_motif"/>
    <property type="match status" value="1"/>
</dbReference>
<dbReference type="InterPro" id="IPR046960">
    <property type="entry name" value="PPR_At4g14850-like_plant"/>
</dbReference>
<dbReference type="NCBIfam" id="TIGR00756">
    <property type="entry name" value="PPR"/>
    <property type="match status" value="2"/>
</dbReference>
<evidence type="ECO:0000313" key="3">
    <source>
        <dbReference type="EMBL" id="CAA0839941.1"/>
    </source>
</evidence>
<dbReference type="PROSITE" id="PS51375">
    <property type="entry name" value="PPR"/>
    <property type="match status" value="3"/>
</dbReference>
<dbReference type="Pfam" id="PF20430">
    <property type="entry name" value="Eplus_motif"/>
    <property type="match status" value="1"/>
</dbReference>
<feature type="repeat" description="PPR" evidence="2">
    <location>
        <begin position="422"/>
        <end position="456"/>
    </location>
</feature>
<dbReference type="PANTHER" id="PTHR47926">
    <property type="entry name" value="PENTATRICOPEPTIDE REPEAT-CONTAINING PROTEIN"/>
    <property type="match status" value="1"/>
</dbReference>
<dbReference type="PANTHER" id="PTHR47926:SF540">
    <property type="entry name" value="PENTATRICOPEPTIDE REPEAT-CONTAINING PROTEIN"/>
    <property type="match status" value="1"/>
</dbReference>
<proteinExistence type="predicted"/>
<dbReference type="InterPro" id="IPR046849">
    <property type="entry name" value="E2_motif"/>
</dbReference>
<sequence length="657" mass="72825">MITFSRTSSALRNHLRSVHTFPSAIDPLGSLLSLLHLSTETHSLELTQQAHARAHRWGLAQQPLIAQKLIFTCCLLKRPTDARLVFDSTAVKSTEICNTLLSGYGRNQLFLESSRIFREMCEGSNLPSPNDFSFSIMFKAAADSVEISHGKAVQGRSVKMGLALDTVVGNSLMSMYGRCVCFHDCQKVFEEMPQRNVSSWNALISGYVKLDLECGKKDVLFRHRLWDFVKQMQSEGFKLNAFTTSTLLPLCSGEAENGEHDEKCDHGRELHSYIVRNGLDTTYTPDSDVHMGCCLIDMYSKNGRVHVARKIFNRLKFKNIFTWTAMINGYVHSGGFDEALFLFRQMQQLHGVGPNKVTLVAVLPACSSLSGLLGVKQIHGFAVRKELNHALSLCNALIDTYSKCGSLNYATHVFEYECVHKDAISWGSIISGHGLHGQGQNAVILFDKMLRNEIKPDTSVVVGVLSACCKSGLVDQGTRIYDLIVNNYKIKPTVEMCSCMVDMLGKSGKLNHALDFIKSMPVDPSPSIWGALLSACVIHGNSEMQNVAYKALIKLEPDNGSNYVSLSNLYAASQKWDVVARVRSAMRDRGLRKVPGCSWISINSSTHSFFVADKSHPCCDSIYEMLDGLVSVMKVMRSGLDLPTCSCPDFVYLMEAS</sequence>
<dbReference type="OrthoDB" id="879807at2759"/>
<dbReference type="Pfam" id="PF13041">
    <property type="entry name" value="PPR_2"/>
    <property type="match status" value="1"/>
</dbReference>
<organism evidence="3 4">
    <name type="scientific">Striga hermonthica</name>
    <name type="common">Purple witchweed</name>
    <name type="synonym">Buchnera hermonthica</name>
    <dbReference type="NCBI Taxonomy" id="68872"/>
    <lineage>
        <taxon>Eukaryota</taxon>
        <taxon>Viridiplantae</taxon>
        <taxon>Streptophyta</taxon>
        <taxon>Embryophyta</taxon>
        <taxon>Tracheophyta</taxon>
        <taxon>Spermatophyta</taxon>
        <taxon>Magnoliopsida</taxon>
        <taxon>eudicotyledons</taxon>
        <taxon>Gunneridae</taxon>
        <taxon>Pentapetalae</taxon>
        <taxon>asterids</taxon>
        <taxon>lamiids</taxon>
        <taxon>Lamiales</taxon>
        <taxon>Orobanchaceae</taxon>
        <taxon>Buchnereae</taxon>
        <taxon>Striga</taxon>
    </lineage>
</organism>
<keyword evidence="1" id="KW-0677">Repeat</keyword>
<protein>
    <submittedName>
        <fullName evidence="3">Pentatricopeptide repeat-containing protein</fullName>
    </submittedName>
</protein>
<dbReference type="AlphaFoldDB" id="A0A9N7RSQ6"/>
<comment type="caution">
    <text evidence="3">The sequence shown here is derived from an EMBL/GenBank/DDBJ whole genome shotgun (WGS) entry which is preliminary data.</text>
</comment>
<evidence type="ECO:0000256" key="2">
    <source>
        <dbReference type="PROSITE-ProRule" id="PRU00708"/>
    </source>
</evidence>
<evidence type="ECO:0000256" key="1">
    <source>
        <dbReference type="ARBA" id="ARBA00022737"/>
    </source>
</evidence>
<feature type="repeat" description="PPR" evidence="2">
    <location>
        <begin position="319"/>
        <end position="349"/>
    </location>
</feature>
<dbReference type="Gene3D" id="1.25.40.10">
    <property type="entry name" value="Tetratricopeptide repeat domain"/>
    <property type="match status" value="5"/>
</dbReference>
<dbReference type="EMBL" id="CACSLK010031655">
    <property type="protein sequence ID" value="CAA0839941.1"/>
    <property type="molecule type" value="Genomic_DNA"/>
</dbReference>
<dbReference type="InterPro" id="IPR002885">
    <property type="entry name" value="PPR_rpt"/>
</dbReference>
<dbReference type="InterPro" id="IPR011990">
    <property type="entry name" value="TPR-like_helical_dom_sf"/>
</dbReference>
<dbReference type="GO" id="GO:0003723">
    <property type="term" value="F:RNA binding"/>
    <property type="evidence" value="ECO:0007669"/>
    <property type="project" value="InterPro"/>
</dbReference>
<gene>
    <name evidence="3" type="ORF">SHERM_06404</name>
</gene>
<accession>A0A9N7RSQ6</accession>
<dbReference type="InterPro" id="IPR046848">
    <property type="entry name" value="E_motif"/>
</dbReference>
<dbReference type="FunFam" id="1.25.40.10:FF:000996">
    <property type="entry name" value="Small kernel1"/>
    <property type="match status" value="1"/>
</dbReference>
<reference evidence="3" key="1">
    <citation type="submission" date="2019-12" db="EMBL/GenBank/DDBJ databases">
        <authorList>
            <person name="Scholes J."/>
        </authorList>
    </citation>
    <scope>NUCLEOTIDE SEQUENCE</scope>
</reference>
<dbReference type="FunFam" id="1.25.40.10:FF:000343">
    <property type="entry name" value="Pentatricopeptide repeat-containing protein At3g58590"/>
    <property type="match status" value="1"/>
</dbReference>